<dbReference type="Pfam" id="PF00575">
    <property type="entry name" value="S1"/>
    <property type="match status" value="1"/>
</dbReference>
<keyword evidence="6" id="KW-1185">Reference proteome</keyword>
<dbReference type="SUPFAM" id="SSF50249">
    <property type="entry name" value="Nucleic acid-binding proteins"/>
    <property type="match status" value="2"/>
</dbReference>
<protein>
    <submittedName>
        <fullName evidence="5">S1 RNA-binding domain-containing protein</fullName>
    </submittedName>
</protein>
<dbReference type="Gene3D" id="2.40.50.140">
    <property type="entry name" value="Nucleic acid-binding proteins"/>
    <property type="match status" value="2"/>
</dbReference>
<evidence type="ECO:0000256" key="3">
    <source>
        <dbReference type="ARBA" id="ARBA00023274"/>
    </source>
</evidence>
<reference evidence="5 6" key="1">
    <citation type="submission" date="2022-06" db="EMBL/GenBank/DDBJ databases">
        <title>Isolation of gut microbiota from human fecal samples.</title>
        <authorList>
            <person name="Pamer E.G."/>
            <person name="Barat B."/>
            <person name="Waligurski E."/>
            <person name="Medina S."/>
            <person name="Paddock L."/>
            <person name="Mostad J."/>
        </authorList>
    </citation>
    <scope>NUCLEOTIDE SEQUENCE [LARGE SCALE GENOMIC DNA]</scope>
    <source>
        <strain evidence="5 6">DFI.9.73</strain>
    </source>
</reference>
<dbReference type="RefSeq" id="WP_066865505.1">
    <property type="nucleotide sequence ID" value="NZ_CABKVV010000014.1"/>
</dbReference>
<feature type="domain" description="S1 motif" evidence="4">
    <location>
        <begin position="208"/>
        <end position="239"/>
    </location>
</feature>
<dbReference type="Proteomes" id="UP001524473">
    <property type="component" value="Unassembled WGS sequence"/>
</dbReference>
<dbReference type="InterPro" id="IPR003029">
    <property type="entry name" value="S1_domain"/>
</dbReference>
<keyword evidence="3" id="KW-0687">Ribonucleoprotein</keyword>
<evidence type="ECO:0000259" key="4">
    <source>
        <dbReference type="PROSITE" id="PS50126"/>
    </source>
</evidence>
<name>A0ABT1RVF0_9FIRM</name>
<dbReference type="PANTHER" id="PTHR10724">
    <property type="entry name" value="30S RIBOSOMAL PROTEIN S1"/>
    <property type="match status" value="1"/>
</dbReference>
<dbReference type="SMART" id="SM00316">
    <property type="entry name" value="S1"/>
    <property type="match status" value="2"/>
</dbReference>
<evidence type="ECO:0000256" key="1">
    <source>
        <dbReference type="ARBA" id="ARBA00006767"/>
    </source>
</evidence>
<dbReference type="InterPro" id="IPR012340">
    <property type="entry name" value="NA-bd_OB-fold"/>
</dbReference>
<gene>
    <name evidence="5" type="ORF">NE695_01805</name>
</gene>
<accession>A0ABT1RVF0</accession>
<dbReference type="EMBL" id="JANFZH010000002">
    <property type="protein sequence ID" value="MCQ4838646.1"/>
    <property type="molecule type" value="Genomic_DNA"/>
</dbReference>
<comment type="similarity">
    <text evidence="1">Belongs to the bacterial ribosomal protein bS1 family.</text>
</comment>
<comment type="caution">
    <text evidence="5">The sequence shown here is derived from an EMBL/GenBank/DDBJ whole genome shotgun (WGS) entry which is preliminary data.</text>
</comment>
<dbReference type="PANTHER" id="PTHR10724:SF7">
    <property type="entry name" value="SMALL RIBOSOMAL SUBUNIT PROTEIN BS1C"/>
    <property type="match status" value="1"/>
</dbReference>
<dbReference type="PROSITE" id="PS50126">
    <property type="entry name" value="S1"/>
    <property type="match status" value="2"/>
</dbReference>
<organism evidence="5 6">
    <name type="scientific">Neglectibacter timonensis</name>
    <dbReference type="NCBI Taxonomy" id="1776382"/>
    <lineage>
        <taxon>Bacteria</taxon>
        <taxon>Bacillati</taxon>
        <taxon>Bacillota</taxon>
        <taxon>Clostridia</taxon>
        <taxon>Eubacteriales</taxon>
        <taxon>Oscillospiraceae</taxon>
        <taxon>Neglectibacter</taxon>
    </lineage>
</organism>
<evidence type="ECO:0000256" key="2">
    <source>
        <dbReference type="ARBA" id="ARBA00022980"/>
    </source>
</evidence>
<sequence>MKFYPEGHLIDTFENRAAMQSPASLSEAMRDGTILEARAVMCDSKHNLIVDFKFMKGIIPREEGAIGIKDGTVRDIAIISRVNRPVCFQVQDFIRDEYGRITALLSRRAAQEKCREEYIRQLTPGDVIDARITHIEPFGVFADIGCGIVSLLPIDSISVSRIEHPRERFLVGMDIRAVVKSRDSNRITLSHKELLGTWEENAARFRPGETVGGIIRSIENYGVFVELTPNLAGLAEVKENIFPGQQASVFIKSILPSRMKIKLIIIETFDGAACKPSPPEYFFHGDHLDEFIYSPPQSEKYMVTNFS</sequence>
<keyword evidence="2" id="KW-0689">Ribosomal protein</keyword>
<evidence type="ECO:0000313" key="6">
    <source>
        <dbReference type="Proteomes" id="UP001524473"/>
    </source>
</evidence>
<proteinExistence type="inferred from homology"/>
<dbReference type="InterPro" id="IPR050437">
    <property type="entry name" value="Ribos_protein_bS1-like"/>
</dbReference>
<evidence type="ECO:0000313" key="5">
    <source>
        <dbReference type="EMBL" id="MCQ4838646.1"/>
    </source>
</evidence>
<dbReference type="GeneID" id="90532965"/>
<feature type="domain" description="S1 motif" evidence="4">
    <location>
        <begin position="125"/>
        <end position="192"/>
    </location>
</feature>